<dbReference type="Gene3D" id="3.40.50.720">
    <property type="entry name" value="NAD(P)-binding Rossmann-like Domain"/>
    <property type="match status" value="1"/>
</dbReference>
<evidence type="ECO:0000313" key="2">
    <source>
        <dbReference type="Proteomes" id="UP000284057"/>
    </source>
</evidence>
<accession>A0A418KSL3</accession>
<comment type="caution">
    <text evidence="1">The sequence shown here is derived from an EMBL/GenBank/DDBJ whole genome shotgun (WGS) entry which is preliminary data.</text>
</comment>
<proteinExistence type="predicted"/>
<dbReference type="OrthoDB" id="3212478at2"/>
<protein>
    <recommendedName>
        <fullName evidence="3">SDR family NAD(P)-dependent oxidoreductase</fullName>
    </recommendedName>
</protein>
<dbReference type="Proteomes" id="UP000284057">
    <property type="component" value="Unassembled WGS sequence"/>
</dbReference>
<dbReference type="SUPFAM" id="SSF51735">
    <property type="entry name" value="NAD(P)-binding Rossmann-fold domains"/>
    <property type="match status" value="1"/>
</dbReference>
<keyword evidence="2" id="KW-1185">Reference proteome</keyword>
<reference evidence="1 2" key="1">
    <citation type="submission" date="2018-09" db="EMBL/GenBank/DDBJ databases">
        <title>Isolation, diversity and antifungal activity of actinobacteria from wheat.</title>
        <authorList>
            <person name="Han C."/>
        </authorList>
    </citation>
    <scope>NUCLEOTIDE SEQUENCE [LARGE SCALE GENOMIC DNA]</scope>
    <source>
        <strain evidence="1 2">NEAU-YY265</strain>
    </source>
</reference>
<evidence type="ECO:0000313" key="1">
    <source>
        <dbReference type="EMBL" id="RIQ26265.1"/>
    </source>
</evidence>
<evidence type="ECO:0008006" key="3">
    <source>
        <dbReference type="Google" id="ProtNLM"/>
    </source>
</evidence>
<dbReference type="InterPro" id="IPR036291">
    <property type="entry name" value="NAD(P)-bd_dom_sf"/>
</dbReference>
<dbReference type="RefSeq" id="WP_119659912.1">
    <property type="nucleotide sequence ID" value="NZ_QUAL01000098.1"/>
</dbReference>
<dbReference type="EMBL" id="QUAL01000098">
    <property type="protein sequence ID" value="RIQ26265.1"/>
    <property type="molecule type" value="Genomic_DNA"/>
</dbReference>
<dbReference type="AlphaFoldDB" id="A0A418KSL3"/>
<name>A0A418KSL3_9ACTN</name>
<gene>
    <name evidence="1" type="ORF">DY240_10790</name>
</gene>
<organism evidence="1 2">
    <name type="scientific">Jiangella rhizosphaerae</name>
    <dbReference type="NCBI Taxonomy" id="2293569"/>
    <lineage>
        <taxon>Bacteria</taxon>
        <taxon>Bacillati</taxon>
        <taxon>Actinomycetota</taxon>
        <taxon>Actinomycetes</taxon>
        <taxon>Jiangellales</taxon>
        <taxon>Jiangellaceae</taxon>
        <taxon>Jiangella</taxon>
    </lineage>
</organism>
<sequence length="135" mass="13921">MTRIDGTVAIVTGGNRDLGKVLVDELFARGAAKVYAAARDPRTVTDPRAMPLAVDVRVLVNNGGGHLLNVHSVLPWPAISGSYSAPKSSPADVVRLALDAVEAGAHEGLADDVSRRVKAGLSGELGALYPQLAAS</sequence>